<keyword evidence="3 5" id="KW-1133">Transmembrane helix</keyword>
<keyword evidence="4 5" id="KW-0472">Membrane</keyword>
<organism evidence="7 8">
    <name type="scientific">Cherax quadricarinatus</name>
    <name type="common">Australian red claw crayfish</name>
    <dbReference type="NCBI Taxonomy" id="27406"/>
    <lineage>
        <taxon>Eukaryota</taxon>
        <taxon>Metazoa</taxon>
        <taxon>Ecdysozoa</taxon>
        <taxon>Arthropoda</taxon>
        <taxon>Crustacea</taxon>
        <taxon>Multicrustacea</taxon>
        <taxon>Malacostraca</taxon>
        <taxon>Eumalacostraca</taxon>
        <taxon>Eucarida</taxon>
        <taxon>Decapoda</taxon>
        <taxon>Pleocyemata</taxon>
        <taxon>Astacidea</taxon>
        <taxon>Parastacoidea</taxon>
        <taxon>Parastacidae</taxon>
        <taxon>Cherax</taxon>
    </lineage>
</organism>
<keyword evidence="8" id="KW-1185">Reference proteome</keyword>
<dbReference type="InterPro" id="IPR036719">
    <property type="entry name" value="Neuro-gated_channel_TM_sf"/>
</dbReference>
<dbReference type="InterPro" id="IPR006201">
    <property type="entry name" value="Neur_channel"/>
</dbReference>
<feature type="transmembrane region" description="Helical" evidence="5">
    <location>
        <begin position="261"/>
        <end position="280"/>
    </location>
</feature>
<evidence type="ECO:0000313" key="7">
    <source>
        <dbReference type="EMBL" id="KAK8746992.1"/>
    </source>
</evidence>
<evidence type="ECO:0000259" key="6">
    <source>
        <dbReference type="Pfam" id="PF02931"/>
    </source>
</evidence>
<feature type="transmembrane region" description="Helical" evidence="5">
    <location>
        <begin position="227"/>
        <end position="249"/>
    </location>
</feature>
<dbReference type="Pfam" id="PF02931">
    <property type="entry name" value="Neur_chan_LBD"/>
    <property type="match status" value="1"/>
</dbReference>
<evidence type="ECO:0000256" key="1">
    <source>
        <dbReference type="ARBA" id="ARBA00004141"/>
    </source>
</evidence>
<feature type="domain" description="Neurotransmitter-gated ion-channel ligand-binding" evidence="6">
    <location>
        <begin position="3"/>
        <end position="193"/>
    </location>
</feature>
<proteinExistence type="predicted"/>
<comment type="subcellular location">
    <subcellularLocation>
        <location evidence="1">Membrane</location>
        <topology evidence="1">Multi-pass membrane protein</topology>
    </subcellularLocation>
</comment>
<evidence type="ECO:0000313" key="8">
    <source>
        <dbReference type="Proteomes" id="UP001445076"/>
    </source>
</evidence>
<dbReference type="PRINTS" id="PR00252">
    <property type="entry name" value="NRIONCHANNEL"/>
</dbReference>
<sequence length="331" mass="38014">NTLPQRTHNGTTQVYFDLWLRGLWFDETSQVLHLNLWLFMIWRDSRILWDPKDYGGLDEVHFSHDELWTPDITVYNNADITEINHYGQTHLLVFSGLVYWFPPAHISVECPMDLSHWPYDTQTCHIYFGSWTTHGWQVELSYPNFTKALSNRYNLKTSSHWRVNGGTLQRLDFRYQNVPEPYFVMHAAFSITRISPTFSSTVVVPACVVSVITLVQFLLPLTHAKRVMVGCIALLLTQLQLLYLAHAIPLLGTSVPIIVKFYGQTLGVVVVSVVVCGGLLRLTQGPHLNYPPPLLLKKFLTGPFARLLFLHDYTHKTTPSPARLRNYAISY</sequence>
<dbReference type="InterPro" id="IPR006202">
    <property type="entry name" value="Neur_chan_lig-bd"/>
</dbReference>
<dbReference type="SUPFAM" id="SSF90112">
    <property type="entry name" value="Neurotransmitter-gated ion-channel transmembrane pore"/>
    <property type="match status" value="1"/>
</dbReference>
<comment type="caution">
    <text evidence="7">The sequence shown here is derived from an EMBL/GenBank/DDBJ whole genome shotgun (WGS) entry which is preliminary data.</text>
</comment>
<feature type="non-terminal residue" evidence="7">
    <location>
        <position position="1"/>
    </location>
</feature>
<dbReference type="CDD" id="cd18989">
    <property type="entry name" value="LGIC_ECD_cation"/>
    <property type="match status" value="1"/>
</dbReference>
<dbReference type="SUPFAM" id="SSF63712">
    <property type="entry name" value="Nicotinic receptor ligand binding domain-like"/>
    <property type="match status" value="1"/>
</dbReference>
<dbReference type="PANTHER" id="PTHR18945">
    <property type="entry name" value="NEUROTRANSMITTER GATED ION CHANNEL"/>
    <property type="match status" value="1"/>
</dbReference>
<dbReference type="GO" id="GO:0016020">
    <property type="term" value="C:membrane"/>
    <property type="evidence" value="ECO:0007669"/>
    <property type="project" value="UniProtKB-SubCell"/>
</dbReference>
<gene>
    <name evidence="7" type="ORF">OTU49_016937</name>
</gene>
<evidence type="ECO:0000256" key="5">
    <source>
        <dbReference type="SAM" id="Phobius"/>
    </source>
</evidence>
<evidence type="ECO:0000256" key="4">
    <source>
        <dbReference type="ARBA" id="ARBA00023136"/>
    </source>
</evidence>
<evidence type="ECO:0000256" key="3">
    <source>
        <dbReference type="ARBA" id="ARBA00022989"/>
    </source>
</evidence>
<dbReference type="EMBL" id="JARKIK010000016">
    <property type="protein sequence ID" value="KAK8746992.1"/>
    <property type="molecule type" value="Genomic_DNA"/>
</dbReference>
<accession>A0AAW0XT47</accession>
<dbReference type="GO" id="GO:0004888">
    <property type="term" value="F:transmembrane signaling receptor activity"/>
    <property type="evidence" value="ECO:0007669"/>
    <property type="project" value="InterPro"/>
</dbReference>
<name>A0AAW0XT47_CHEQU</name>
<dbReference type="AlphaFoldDB" id="A0AAW0XT47"/>
<dbReference type="InterPro" id="IPR038050">
    <property type="entry name" value="Neuro_actylchol_rec"/>
</dbReference>
<dbReference type="InterPro" id="IPR036734">
    <property type="entry name" value="Neur_chan_lig-bd_sf"/>
</dbReference>
<evidence type="ECO:0000256" key="2">
    <source>
        <dbReference type="ARBA" id="ARBA00022692"/>
    </source>
</evidence>
<dbReference type="GO" id="GO:0005230">
    <property type="term" value="F:extracellular ligand-gated monoatomic ion channel activity"/>
    <property type="evidence" value="ECO:0007669"/>
    <property type="project" value="InterPro"/>
</dbReference>
<reference evidence="7 8" key="1">
    <citation type="journal article" date="2024" name="BMC Genomics">
        <title>Genome assembly of redclaw crayfish (Cherax quadricarinatus) provides insights into its immune adaptation and hypoxia tolerance.</title>
        <authorList>
            <person name="Liu Z."/>
            <person name="Zheng J."/>
            <person name="Li H."/>
            <person name="Fang K."/>
            <person name="Wang S."/>
            <person name="He J."/>
            <person name="Zhou D."/>
            <person name="Weng S."/>
            <person name="Chi M."/>
            <person name="Gu Z."/>
            <person name="He J."/>
            <person name="Li F."/>
            <person name="Wang M."/>
        </authorList>
    </citation>
    <scope>NUCLEOTIDE SEQUENCE [LARGE SCALE GENOMIC DNA]</scope>
    <source>
        <strain evidence="7">ZL_2023a</strain>
    </source>
</reference>
<dbReference type="Gene3D" id="1.20.58.390">
    <property type="entry name" value="Neurotransmitter-gated ion-channel transmembrane domain"/>
    <property type="match status" value="1"/>
</dbReference>
<keyword evidence="2 5" id="KW-0812">Transmembrane</keyword>
<feature type="transmembrane region" description="Helical" evidence="5">
    <location>
        <begin position="202"/>
        <end position="220"/>
    </location>
</feature>
<dbReference type="Gene3D" id="2.70.170.10">
    <property type="entry name" value="Neurotransmitter-gated ion-channel ligand-binding domain"/>
    <property type="match status" value="1"/>
</dbReference>
<protein>
    <recommendedName>
        <fullName evidence="6">Neurotransmitter-gated ion-channel ligand-binding domain-containing protein</fullName>
    </recommendedName>
</protein>
<dbReference type="FunFam" id="2.70.170.10:FF:000028">
    <property type="entry name" value="AcetylCholine Receptor"/>
    <property type="match status" value="1"/>
</dbReference>
<dbReference type="Proteomes" id="UP001445076">
    <property type="component" value="Unassembled WGS sequence"/>
</dbReference>